<dbReference type="Pfam" id="PF00392">
    <property type="entry name" value="GntR"/>
    <property type="match status" value="1"/>
</dbReference>
<dbReference type="Pfam" id="PF07702">
    <property type="entry name" value="UTRA"/>
    <property type="match status" value="1"/>
</dbReference>
<dbReference type="InterPro" id="IPR036390">
    <property type="entry name" value="WH_DNA-bd_sf"/>
</dbReference>
<keyword evidence="2" id="KW-0238">DNA-binding</keyword>
<comment type="caution">
    <text evidence="5">The sequence shown here is derived from an EMBL/GenBank/DDBJ whole genome shotgun (WGS) entry which is preliminary data.</text>
</comment>
<dbReference type="PANTHER" id="PTHR44846">
    <property type="entry name" value="MANNOSYL-D-GLYCERATE TRANSPORT/METABOLISM SYSTEM REPRESSOR MNGR-RELATED"/>
    <property type="match status" value="1"/>
</dbReference>
<reference evidence="5 6" key="1">
    <citation type="submission" date="2019-03" db="EMBL/GenBank/DDBJ databases">
        <title>Genomics of glacier-inhabiting Cryobacterium strains.</title>
        <authorList>
            <person name="Liu Q."/>
            <person name="Xin Y.-H."/>
        </authorList>
    </citation>
    <scope>NUCLEOTIDE SEQUENCE [LARGE SCALE GENOMIC DNA]</scope>
    <source>
        <strain evidence="5 6">Hh15</strain>
    </source>
</reference>
<dbReference type="SMART" id="SM00866">
    <property type="entry name" value="UTRA"/>
    <property type="match status" value="1"/>
</dbReference>
<dbReference type="SMART" id="SM00345">
    <property type="entry name" value="HTH_GNTR"/>
    <property type="match status" value="1"/>
</dbReference>
<dbReference type="RefSeq" id="WP_092109091.1">
    <property type="nucleotide sequence ID" value="NZ_FOCN01000005.1"/>
</dbReference>
<dbReference type="Gene3D" id="3.40.1410.10">
    <property type="entry name" value="Chorismate lyase-like"/>
    <property type="match status" value="1"/>
</dbReference>
<accession>A0A5F0D122</accession>
<dbReference type="CDD" id="cd07377">
    <property type="entry name" value="WHTH_GntR"/>
    <property type="match status" value="1"/>
</dbReference>
<name>A0A5F0D122_9MICO</name>
<dbReference type="PROSITE" id="PS50949">
    <property type="entry name" value="HTH_GNTR"/>
    <property type="match status" value="1"/>
</dbReference>
<dbReference type="InterPro" id="IPR011663">
    <property type="entry name" value="UTRA"/>
</dbReference>
<dbReference type="OrthoDB" id="3210131at2"/>
<dbReference type="GO" id="GO:0003700">
    <property type="term" value="F:DNA-binding transcription factor activity"/>
    <property type="evidence" value="ECO:0007669"/>
    <property type="project" value="InterPro"/>
</dbReference>
<evidence type="ECO:0000313" key="6">
    <source>
        <dbReference type="Proteomes" id="UP000297654"/>
    </source>
</evidence>
<evidence type="ECO:0000256" key="1">
    <source>
        <dbReference type="ARBA" id="ARBA00023015"/>
    </source>
</evidence>
<dbReference type="GO" id="GO:0003677">
    <property type="term" value="F:DNA binding"/>
    <property type="evidence" value="ECO:0007669"/>
    <property type="project" value="UniProtKB-KW"/>
</dbReference>
<protein>
    <submittedName>
        <fullName evidence="5">GntR family transcriptional regulator</fullName>
    </submittedName>
</protein>
<dbReference type="InterPro" id="IPR028978">
    <property type="entry name" value="Chorismate_lyase_/UTRA_dom_sf"/>
</dbReference>
<dbReference type="Proteomes" id="UP000297654">
    <property type="component" value="Unassembled WGS sequence"/>
</dbReference>
<evidence type="ECO:0000259" key="4">
    <source>
        <dbReference type="PROSITE" id="PS50949"/>
    </source>
</evidence>
<evidence type="ECO:0000313" key="5">
    <source>
        <dbReference type="EMBL" id="TFB85512.1"/>
    </source>
</evidence>
<keyword evidence="6" id="KW-1185">Reference proteome</keyword>
<organism evidence="5 6">
    <name type="scientific">Cryobacterium luteum</name>
    <dbReference type="NCBI Taxonomy" id="1424661"/>
    <lineage>
        <taxon>Bacteria</taxon>
        <taxon>Bacillati</taxon>
        <taxon>Actinomycetota</taxon>
        <taxon>Actinomycetes</taxon>
        <taxon>Micrococcales</taxon>
        <taxon>Microbacteriaceae</taxon>
        <taxon>Cryobacterium</taxon>
    </lineage>
</organism>
<gene>
    <name evidence="5" type="ORF">E3O10_15390</name>
</gene>
<dbReference type="InterPro" id="IPR036388">
    <property type="entry name" value="WH-like_DNA-bd_sf"/>
</dbReference>
<dbReference type="GO" id="GO:0045892">
    <property type="term" value="P:negative regulation of DNA-templated transcription"/>
    <property type="evidence" value="ECO:0007669"/>
    <property type="project" value="TreeGrafter"/>
</dbReference>
<evidence type="ECO:0000256" key="3">
    <source>
        <dbReference type="ARBA" id="ARBA00023163"/>
    </source>
</evidence>
<dbReference type="EMBL" id="SOFF01000041">
    <property type="protein sequence ID" value="TFB85512.1"/>
    <property type="molecule type" value="Genomic_DNA"/>
</dbReference>
<dbReference type="SUPFAM" id="SSF64288">
    <property type="entry name" value="Chorismate lyase-like"/>
    <property type="match status" value="1"/>
</dbReference>
<dbReference type="PRINTS" id="PR00035">
    <property type="entry name" value="HTHGNTR"/>
</dbReference>
<keyword evidence="1" id="KW-0805">Transcription regulation</keyword>
<proteinExistence type="predicted"/>
<feature type="domain" description="HTH gntR-type" evidence="4">
    <location>
        <begin position="11"/>
        <end position="79"/>
    </location>
</feature>
<dbReference type="AlphaFoldDB" id="A0A5F0D122"/>
<evidence type="ECO:0000256" key="2">
    <source>
        <dbReference type="ARBA" id="ARBA00023125"/>
    </source>
</evidence>
<keyword evidence="3" id="KW-0804">Transcription</keyword>
<dbReference type="Gene3D" id="1.10.10.10">
    <property type="entry name" value="Winged helix-like DNA-binding domain superfamily/Winged helix DNA-binding domain"/>
    <property type="match status" value="1"/>
</dbReference>
<dbReference type="InterPro" id="IPR050679">
    <property type="entry name" value="Bact_HTH_transcr_reg"/>
</dbReference>
<dbReference type="InterPro" id="IPR000524">
    <property type="entry name" value="Tscrpt_reg_HTH_GntR"/>
</dbReference>
<sequence length="244" mass="27196">MSSPADNVLARSSARDIGDDLRRRILDGEFVTGARLPSEHALADEYKTSRATIRTALAAVARRGLIESHRNAGWFVSLVDQVQGFDRLRSFSQWAESRGIRPGGRIIECERVHATVREARLLRVALGAQLLRFTRLRLLDGRVVMIERSTWAPWVMPVIAAMPHDVASTTRVLEAAGIQAVRGTHRISAVPASSHDARMLGVRRSSPLLAIERSTFARDGRVVEFGEDRYLPGEFAFEMTVDQR</sequence>
<dbReference type="PANTHER" id="PTHR44846:SF17">
    <property type="entry name" value="GNTR-FAMILY TRANSCRIPTIONAL REGULATOR"/>
    <property type="match status" value="1"/>
</dbReference>
<dbReference type="SUPFAM" id="SSF46785">
    <property type="entry name" value="Winged helix' DNA-binding domain"/>
    <property type="match status" value="1"/>
</dbReference>